<proteinExistence type="predicted"/>
<dbReference type="EMBL" id="BMMS01000043">
    <property type="protein sequence ID" value="GGO99223.1"/>
    <property type="molecule type" value="Genomic_DNA"/>
</dbReference>
<accession>A0A917ZWK8</accession>
<comment type="caution">
    <text evidence="2">The sequence shown here is derived from an EMBL/GenBank/DDBJ whole genome shotgun (WGS) entry which is preliminary data.</text>
</comment>
<evidence type="ECO:0000256" key="1">
    <source>
        <dbReference type="SAM" id="MobiDB-lite"/>
    </source>
</evidence>
<organism evidence="2 3">
    <name type="scientific">Wenjunlia tyrosinilytica</name>
    <dbReference type="NCBI Taxonomy" id="1544741"/>
    <lineage>
        <taxon>Bacteria</taxon>
        <taxon>Bacillati</taxon>
        <taxon>Actinomycetota</taxon>
        <taxon>Actinomycetes</taxon>
        <taxon>Kitasatosporales</taxon>
        <taxon>Streptomycetaceae</taxon>
        <taxon>Wenjunlia</taxon>
    </lineage>
</organism>
<feature type="region of interest" description="Disordered" evidence="1">
    <location>
        <begin position="165"/>
        <end position="184"/>
    </location>
</feature>
<protein>
    <submittedName>
        <fullName evidence="2">Uncharacterized protein</fullName>
    </submittedName>
</protein>
<reference evidence="2" key="2">
    <citation type="submission" date="2020-09" db="EMBL/GenBank/DDBJ databases">
        <authorList>
            <person name="Sun Q."/>
            <person name="Zhou Y."/>
        </authorList>
    </citation>
    <scope>NUCLEOTIDE SEQUENCE</scope>
    <source>
        <strain evidence="2">CGMCC 4.7201</strain>
    </source>
</reference>
<dbReference type="Proteomes" id="UP000641932">
    <property type="component" value="Unassembled WGS sequence"/>
</dbReference>
<feature type="compositionally biased region" description="Basic and acidic residues" evidence="1">
    <location>
        <begin position="169"/>
        <end position="184"/>
    </location>
</feature>
<dbReference type="AlphaFoldDB" id="A0A917ZWK8"/>
<keyword evidence="3" id="KW-1185">Reference proteome</keyword>
<gene>
    <name evidence="2" type="ORF">GCM10012280_65180</name>
</gene>
<name>A0A917ZWK8_9ACTN</name>
<evidence type="ECO:0000313" key="3">
    <source>
        <dbReference type="Proteomes" id="UP000641932"/>
    </source>
</evidence>
<sequence length="208" mass="23218">MTTGRRSKTSHDILKALAKTTFLLQAATPISTSRNRVVSSRSVDVDRCADEGKYKMSRLAFTWGLQESTPRRHEPSWQWRPGQPPWIPANQQLRTSALQRRACGAATTDKRAQANTRADEWEWPLQEVFRGHCSMLGSACRAAWRSFLAATAGLAVITEPVDGSAVSVHGRDNERSLDRPRTHGVLRSERKPRFSLRVEALRAGGDPT</sequence>
<reference evidence="2" key="1">
    <citation type="journal article" date="2014" name="Int. J. Syst. Evol. Microbiol.">
        <title>Complete genome sequence of Corynebacterium casei LMG S-19264T (=DSM 44701T), isolated from a smear-ripened cheese.</title>
        <authorList>
            <consortium name="US DOE Joint Genome Institute (JGI-PGF)"/>
            <person name="Walter F."/>
            <person name="Albersmeier A."/>
            <person name="Kalinowski J."/>
            <person name="Ruckert C."/>
        </authorList>
    </citation>
    <scope>NUCLEOTIDE SEQUENCE</scope>
    <source>
        <strain evidence="2">CGMCC 4.7201</strain>
    </source>
</reference>
<evidence type="ECO:0000313" key="2">
    <source>
        <dbReference type="EMBL" id="GGO99223.1"/>
    </source>
</evidence>